<gene>
    <name evidence="1" type="ORF">CR513_31317</name>
</gene>
<name>A0A371G9P8_MUCPR</name>
<protein>
    <submittedName>
        <fullName evidence="1">Uncharacterized protein</fullName>
    </submittedName>
</protein>
<comment type="caution">
    <text evidence="1">The sequence shown here is derived from an EMBL/GenBank/DDBJ whole genome shotgun (WGS) entry which is preliminary data.</text>
</comment>
<evidence type="ECO:0000313" key="1">
    <source>
        <dbReference type="EMBL" id="RDX87256.1"/>
    </source>
</evidence>
<dbReference type="AlphaFoldDB" id="A0A371G9P8"/>
<dbReference type="EMBL" id="QJKJ01006278">
    <property type="protein sequence ID" value="RDX87256.1"/>
    <property type="molecule type" value="Genomic_DNA"/>
</dbReference>
<proteinExistence type="predicted"/>
<feature type="non-terminal residue" evidence="1">
    <location>
        <position position="83"/>
    </location>
</feature>
<sequence>NWRCISYHGKEFENAEFKSFLEKLQLLFIKNSSTKQDKLPVNCGEEENLTYLTFIHFDIRSSNKVADTTRLAHAFELIDAKDE</sequence>
<dbReference type="Proteomes" id="UP000257109">
    <property type="component" value="Unassembled WGS sequence"/>
</dbReference>
<accession>A0A371G9P8</accession>
<organism evidence="1 2">
    <name type="scientific">Mucuna pruriens</name>
    <name type="common">Velvet bean</name>
    <name type="synonym">Dolichos pruriens</name>
    <dbReference type="NCBI Taxonomy" id="157652"/>
    <lineage>
        <taxon>Eukaryota</taxon>
        <taxon>Viridiplantae</taxon>
        <taxon>Streptophyta</taxon>
        <taxon>Embryophyta</taxon>
        <taxon>Tracheophyta</taxon>
        <taxon>Spermatophyta</taxon>
        <taxon>Magnoliopsida</taxon>
        <taxon>eudicotyledons</taxon>
        <taxon>Gunneridae</taxon>
        <taxon>Pentapetalae</taxon>
        <taxon>rosids</taxon>
        <taxon>fabids</taxon>
        <taxon>Fabales</taxon>
        <taxon>Fabaceae</taxon>
        <taxon>Papilionoideae</taxon>
        <taxon>50 kb inversion clade</taxon>
        <taxon>NPAAA clade</taxon>
        <taxon>indigoferoid/millettioid clade</taxon>
        <taxon>Phaseoleae</taxon>
        <taxon>Mucuna</taxon>
    </lineage>
</organism>
<evidence type="ECO:0000313" key="2">
    <source>
        <dbReference type="Proteomes" id="UP000257109"/>
    </source>
</evidence>
<reference evidence="1" key="1">
    <citation type="submission" date="2018-05" db="EMBL/GenBank/DDBJ databases">
        <title>Draft genome of Mucuna pruriens seed.</title>
        <authorList>
            <person name="Nnadi N.E."/>
            <person name="Vos R."/>
            <person name="Hasami M.H."/>
            <person name="Devisetty U.K."/>
            <person name="Aguiy J.C."/>
        </authorList>
    </citation>
    <scope>NUCLEOTIDE SEQUENCE [LARGE SCALE GENOMIC DNA]</scope>
    <source>
        <strain evidence="1">JCA_2017</strain>
    </source>
</reference>
<feature type="non-terminal residue" evidence="1">
    <location>
        <position position="1"/>
    </location>
</feature>
<keyword evidence="2" id="KW-1185">Reference proteome</keyword>